<organism evidence="2">
    <name type="scientific">uncultured Caudovirales phage</name>
    <dbReference type="NCBI Taxonomy" id="2100421"/>
    <lineage>
        <taxon>Viruses</taxon>
        <taxon>Duplodnaviria</taxon>
        <taxon>Heunggongvirae</taxon>
        <taxon>Uroviricota</taxon>
        <taxon>Caudoviricetes</taxon>
        <taxon>Peduoviridae</taxon>
        <taxon>Maltschvirus</taxon>
        <taxon>Maltschvirus maltsch</taxon>
    </lineage>
</organism>
<accession>A0A6J5TB03</accession>
<dbReference type="EMBL" id="LR797826">
    <property type="protein sequence ID" value="CAB4242164.1"/>
    <property type="molecule type" value="Genomic_DNA"/>
</dbReference>
<dbReference type="InterPro" id="IPR032876">
    <property type="entry name" value="J_dom"/>
</dbReference>
<evidence type="ECO:0000313" key="2">
    <source>
        <dbReference type="EMBL" id="CAB4242164.1"/>
    </source>
</evidence>
<gene>
    <name evidence="2" type="ORF">UFOVP83_10</name>
</gene>
<evidence type="ECO:0000259" key="1">
    <source>
        <dbReference type="Pfam" id="PF13550"/>
    </source>
</evidence>
<reference evidence="2" key="1">
    <citation type="submission" date="2020-05" db="EMBL/GenBank/DDBJ databases">
        <authorList>
            <person name="Chiriac C."/>
            <person name="Salcher M."/>
            <person name="Ghai R."/>
            <person name="Kavagutti S V."/>
        </authorList>
    </citation>
    <scope>NUCLEOTIDE SEQUENCE</scope>
</reference>
<proteinExistence type="predicted"/>
<protein>
    <submittedName>
        <fullName evidence="2">Tip attachment protein J</fullName>
    </submittedName>
</protein>
<feature type="domain" description="Tip attachment protein J" evidence="1">
    <location>
        <begin position="363"/>
        <end position="482"/>
    </location>
</feature>
<sequence>MKTGFNRFALASLCMYLAMVVPAHALGTIIAGSIAALTATEAAIVAFVINVVVSMVIAKVAASGMDNTFASESNNPGNRQQVPPATDNKLPVVYGSAWLGGTVVDMSMSSDNQWMNFVVALCEVTGSSDEFTFGDIYFGGKACQFDTSNHYKVNTLYDPSSGQADSVAGNLFIYTYKNGSFGNVNSPYSAVEVMFSGGGNAIVLPYKWTYAHAMTNTVFAIVQIKYNQAQQLTSLQQTKFLVNNSRFLPGDCFVDYLSSAVYGASLPLYQIDTDSFATLNAYSSTEFTYFDTFWEDYYSLPYRFRFDGVLDTSRSIMDNIQEMANSCDCLIKFNEVTGKWGAITQTPTYSVAMDINDSNMLGSIQITPTDISSSYNVIEVKFPDSQNQDSFNSVTFSLSQLNPSLLYPNEPINKQSVTLSLVNSDVRAQYIANRLLEAGREDLQITCKVNFTGIQLEAGDVVTMTNTNYGWSAKLFRITKVTEQFGADGAVTADLVLSEYNPAAFDDKDVSSFMPLPNSGIFNPLVFGNLYAPVITGITPVNNVPYFLVNINASSFGVTEYAEVYYSAYNTPSDSQLIFIGTTALPTSGGNYAAGVPMPALMVTSVPAGNWYIFYKYVNSVGKSARSLASSLLAWRPTTFQYATKYLVVAYATNSTGTSGFSFNPRSKTYYGLYATDTIDMSTDPTKYTWYAGSFGTSNYLCFANWAKRSFGFAVAPAALASGAGVFVPTLASVYDPSMWSALQDGVNVIDLDAATGQFIRTGSTTIGTGQLAVDHDPTGKVFVSLQKFLDFGVDGSGNTIYQKTGTVSQLTIDQYGRVVGFESPDDFYMTIQNYTATSGQTVFTTTRASTYISGQCMVFCNGVLLDASEYTDTSGSTGTVTLGSGRATNDKVCIVSYRAMHSTTSYAAFTRNTQTISTTNNTIAPSFTLNDGFEFLFINGLPLMQEDYDIISGQIVNLPNVPTGVLTAIQWVPNNLSTPAGNAVNAEASTIIGQTSYTFGHTADGFNLFQNGVLLTKFATGQTYDWTDVSGGYTLAATPTSNTDILFQQTLARQGAA</sequence>
<name>A0A6J5TB03_9CAUD</name>
<dbReference type="Pfam" id="PF13550">
    <property type="entry name" value="Phage-tail_3"/>
    <property type="match status" value="1"/>
</dbReference>